<dbReference type="EMBL" id="CP001682">
    <property type="protein sequence ID" value="ACU94563.1"/>
    <property type="molecule type" value="Genomic_DNA"/>
</dbReference>
<keyword evidence="4" id="KW-0460">Magnesium</keyword>
<organism evidence="5 6">
    <name type="scientific">Cryptobacterium curtum (strain ATCC 700683 / DSM 15641 / CCUG 43107 / 12-3)</name>
    <dbReference type="NCBI Taxonomy" id="469378"/>
    <lineage>
        <taxon>Bacteria</taxon>
        <taxon>Bacillati</taxon>
        <taxon>Actinomycetota</taxon>
        <taxon>Coriobacteriia</taxon>
        <taxon>Eggerthellales</taxon>
        <taxon>Eggerthellaceae</taxon>
        <taxon>Cryptobacterium</taxon>
    </lineage>
</organism>
<accession>C7MNS3</accession>
<dbReference type="STRING" id="469378.Ccur_08610"/>
<dbReference type="Gene3D" id="1.20.1440.100">
    <property type="entry name" value="SG protein - dephosphorylation function"/>
    <property type="match status" value="1"/>
</dbReference>
<reference evidence="5 6" key="1">
    <citation type="journal article" date="2009" name="Stand. Genomic Sci.">
        <title>Complete genome sequence of Cryptobacterium curtum type strain (12-3).</title>
        <authorList>
            <person name="Mavrommatis K."/>
            <person name="Pukall R."/>
            <person name="Rohde C."/>
            <person name="Chen F."/>
            <person name="Sims D."/>
            <person name="Brettin T."/>
            <person name="Kuske C."/>
            <person name="Detter J.C."/>
            <person name="Han C."/>
            <person name="Lapidus A."/>
            <person name="Copeland A."/>
            <person name="Glavina Del Rio T."/>
            <person name="Nolan M."/>
            <person name="Lucas S."/>
            <person name="Tice H."/>
            <person name="Cheng J.F."/>
            <person name="Bruce D."/>
            <person name="Goodwin L."/>
            <person name="Pitluck S."/>
            <person name="Ovchinnikova G."/>
            <person name="Pati A."/>
            <person name="Ivanova N."/>
            <person name="Chen A."/>
            <person name="Palaniappan K."/>
            <person name="Chain P."/>
            <person name="D'haeseleer P."/>
            <person name="Goker M."/>
            <person name="Bristow J."/>
            <person name="Eisen J.A."/>
            <person name="Markowitz V."/>
            <person name="Hugenholtz P."/>
            <person name="Rohde M."/>
            <person name="Klenk H.P."/>
            <person name="Kyrpides N.C."/>
        </authorList>
    </citation>
    <scope>NUCLEOTIDE SEQUENCE [LARGE SCALE GENOMIC DNA]</scope>
    <source>
        <strain evidence="6">ATCC 700683 / DSM 15641 / 12-3</strain>
    </source>
</reference>
<dbReference type="InterPro" id="IPR006385">
    <property type="entry name" value="HAD_hydro_SerB1"/>
</dbReference>
<dbReference type="InterPro" id="IPR023214">
    <property type="entry name" value="HAD_sf"/>
</dbReference>
<dbReference type="GO" id="GO:0046872">
    <property type="term" value="F:metal ion binding"/>
    <property type="evidence" value="ECO:0007669"/>
    <property type="project" value="UniProtKB-KW"/>
</dbReference>
<dbReference type="eggNOG" id="COG0560">
    <property type="taxonomic scope" value="Bacteria"/>
</dbReference>
<dbReference type="NCBIfam" id="TIGR01490">
    <property type="entry name" value="HAD-SF-IB-hyp1"/>
    <property type="match status" value="1"/>
</dbReference>
<dbReference type="KEGG" id="ccu:Ccur_08610"/>
<sequence length="236" mass="26575">MSHSAHDAPSQPDSPVQLAVYDFDGTSITGNSPVMLVRYLLRNRRLRLTAGLRIGLWALRYKLRLPQNESWVRSQVFKAFAGEPKAEVDAYLSHFYDEEVASCFREQAEQSMRAHTQAGRTVVVVSASWEPIVKRAQQNHSFDLQTSTRMHVDAAGRYTRQVEGLPVEGAEKVAALTRLADKTFGPGGWVVTHAYGDHHSDLPLLRMADHPYAVTPDNPLEREAKRQGWPILDWNS</sequence>
<keyword evidence="6" id="KW-1185">Reference proteome</keyword>
<protein>
    <submittedName>
        <fullName evidence="5">HAD-superfamily subfamily IB hydrolase, TIGR01490</fullName>
    </submittedName>
</protein>
<dbReference type="InterPro" id="IPR036412">
    <property type="entry name" value="HAD-like_sf"/>
</dbReference>
<dbReference type="PANTHER" id="PTHR43344:SF13">
    <property type="entry name" value="PHOSPHATASE RV3661-RELATED"/>
    <property type="match status" value="1"/>
</dbReference>
<dbReference type="SUPFAM" id="SSF56784">
    <property type="entry name" value="HAD-like"/>
    <property type="match status" value="1"/>
</dbReference>
<evidence type="ECO:0000256" key="1">
    <source>
        <dbReference type="ARBA" id="ARBA00009184"/>
    </source>
</evidence>
<dbReference type="GO" id="GO:0016787">
    <property type="term" value="F:hydrolase activity"/>
    <property type="evidence" value="ECO:0007669"/>
    <property type="project" value="UniProtKB-KW"/>
</dbReference>
<gene>
    <name evidence="5" type="ordered locus">Ccur_08610</name>
</gene>
<evidence type="ECO:0000256" key="4">
    <source>
        <dbReference type="ARBA" id="ARBA00022842"/>
    </source>
</evidence>
<dbReference type="Gene3D" id="3.40.50.1000">
    <property type="entry name" value="HAD superfamily/HAD-like"/>
    <property type="match status" value="1"/>
</dbReference>
<proteinExistence type="inferred from homology"/>
<evidence type="ECO:0000313" key="5">
    <source>
        <dbReference type="EMBL" id="ACU94563.1"/>
    </source>
</evidence>
<dbReference type="OrthoDB" id="25607at2"/>
<dbReference type="PANTHER" id="PTHR43344">
    <property type="entry name" value="PHOSPHOSERINE PHOSPHATASE"/>
    <property type="match status" value="1"/>
</dbReference>
<dbReference type="AlphaFoldDB" id="C7MNS3"/>
<dbReference type="InterPro" id="IPR050582">
    <property type="entry name" value="HAD-like_SerB"/>
</dbReference>
<dbReference type="Pfam" id="PF12710">
    <property type="entry name" value="HAD"/>
    <property type="match status" value="1"/>
</dbReference>
<keyword evidence="3 5" id="KW-0378">Hydrolase</keyword>
<keyword evidence="2" id="KW-0479">Metal-binding</keyword>
<dbReference type="Proteomes" id="UP000000954">
    <property type="component" value="Chromosome"/>
</dbReference>
<evidence type="ECO:0000313" key="6">
    <source>
        <dbReference type="Proteomes" id="UP000000954"/>
    </source>
</evidence>
<evidence type="ECO:0000256" key="2">
    <source>
        <dbReference type="ARBA" id="ARBA00022723"/>
    </source>
</evidence>
<dbReference type="HOGENOM" id="CLU_052657_2_2_11"/>
<dbReference type="NCBIfam" id="TIGR01488">
    <property type="entry name" value="HAD-SF-IB"/>
    <property type="match status" value="1"/>
</dbReference>
<dbReference type="RefSeq" id="WP_012803250.1">
    <property type="nucleotide sequence ID" value="NC_013170.1"/>
</dbReference>
<comment type="similarity">
    <text evidence="1">Belongs to the HAD-like hydrolase superfamily. SerB family.</text>
</comment>
<name>C7MNS3_CRYCD</name>
<evidence type="ECO:0000256" key="3">
    <source>
        <dbReference type="ARBA" id="ARBA00022801"/>
    </source>
</evidence>